<reference evidence="2 3" key="1">
    <citation type="submission" date="2018-04" db="EMBL/GenBank/DDBJ databases">
        <title>Genome sequencing of Flavobacterium sp. HYN0059.</title>
        <authorList>
            <person name="Yi H."/>
            <person name="Baek C."/>
        </authorList>
    </citation>
    <scope>NUCLEOTIDE SEQUENCE [LARGE SCALE GENOMIC DNA]</scope>
    <source>
        <strain evidence="2 3">HYN0059</strain>
    </source>
</reference>
<dbReference type="SUPFAM" id="SSF51735">
    <property type="entry name" value="NAD(P)-binding Rossmann-fold domains"/>
    <property type="match status" value="1"/>
</dbReference>
<dbReference type="Pfam" id="PF13380">
    <property type="entry name" value="CoA_binding_2"/>
    <property type="match status" value="1"/>
</dbReference>
<evidence type="ECO:0000259" key="1">
    <source>
        <dbReference type="Pfam" id="PF13380"/>
    </source>
</evidence>
<feature type="domain" description="CoA-binding" evidence="1">
    <location>
        <begin position="4"/>
        <end position="116"/>
    </location>
</feature>
<gene>
    <name evidence="2" type="ORF">HYN59_08235</name>
</gene>
<dbReference type="Proteomes" id="UP000244929">
    <property type="component" value="Chromosome"/>
</dbReference>
<evidence type="ECO:0000313" key="2">
    <source>
        <dbReference type="EMBL" id="AWH85111.1"/>
    </source>
</evidence>
<dbReference type="KEGG" id="falb:HYN59_08235"/>
<organism evidence="2 3">
    <name type="scientific">Flavobacterium album</name>
    <dbReference type="NCBI Taxonomy" id="2175091"/>
    <lineage>
        <taxon>Bacteria</taxon>
        <taxon>Pseudomonadati</taxon>
        <taxon>Bacteroidota</taxon>
        <taxon>Flavobacteriia</taxon>
        <taxon>Flavobacteriales</taxon>
        <taxon>Flavobacteriaceae</taxon>
        <taxon>Flavobacterium</taxon>
    </lineage>
</organism>
<dbReference type="AlphaFoldDB" id="A0A2S1QXZ2"/>
<dbReference type="OrthoDB" id="708726at2"/>
<keyword evidence="3" id="KW-1185">Reference proteome</keyword>
<dbReference type="EMBL" id="CP029186">
    <property type="protein sequence ID" value="AWH85111.1"/>
    <property type="molecule type" value="Genomic_DNA"/>
</dbReference>
<name>A0A2S1QXZ2_9FLAO</name>
<proteinExistence type="predicted"/>
<protein>
    <submittedName>
        <fullName evidence="2">CoA-binding protein</fullName>
    </submittedName>
</protein>
<dbReference type="InterPro" id="IPR036291">
    <property type="entry name" value="NAD(P)-bd_dom_sf"/>
</dbReference>
<dbReference type="Gene3D" id="3.40.50.720">
    <property type="entry name" value="NAD(P)-binding Rossmann-like Domain"/>
    <property type="match status" value="1"/>
</dbReference>
<dbReference type="InterPro" id="IPR003781">
    <property type="entry name" value="CoA-bd"/>
</dbReference>
<evidence type="ECO:0000313" key="3">
    <source>
        <dbReference type="Proteomes" id="UP000244929"/>
    </source>
</evidence>
<sequence length="121" mass="13770">MEPKKTLVMGASTDPGRYSYKAIKMLQRYGHPVVAVGKKEDDLDGLKIEKAQVPFEDVDTVTLYLNPMNQKQYYDYIVGLEPKRVIFNPGTENPELYSLLKQNGIDIEVACTLVMLSIHQY</sequence>
<dbReference type="RefSeq" id="WP_108777815.1">
    <property type="nucleotide sequence ID" value="NZ_CP029186.1"/>
</dbReference>
<accession>A0A2S1QXZ2</accession>